<evidence type="ECO:0000256" key="1">
    <source>
        <dbReference type="SAM" id="MobiDB-lite"/>
    </source>
</evidence>
<evidence type="ECO:0000313" key="3">
    <source>
        <dbReference type="EMBL" id="PJI93520.1"/>
    </source>
</evidence>
<organism evidence="3 4">
    <name type="scientific">Luteimicrobium subarcticum</name>
    <dbReference type="NCBI Taxonomy" id="620910"/>
    <lineage>
        <taxon>Bacteria</taxon>
        <taxon>Bacillati</taxon>
        <taxon>Actinomycetota</taxon>
        <taxon>Actinomycetes</taxon>
        <taxon>Micrococcales</taxon>
        <taxon>Luteimicrobium</taxon>
    </lineage>
</organism>
<dbReference type="GO" id="GO:0004540">
    <property type="term" value="F:RNA nuclease activity"/>
    <property type="evidence" value="ECO:0007669"/>
    <property type="project" value="InterPro"/>
</dbReference>
<accession>A0A2M8WRF4</accession>
<dbReference type="EMBL" id="PGTZ01000008">
    <property type="protein sequence ID" value="PJI93520.1"/>
    <property type="molecule type" value="Genomic_DNA"/>
</dbReference>
<protein>
    <submittedName>
        <fullName evidence="3">Uncharacterized LabA/DUF88 family protein</fullName>
    </submittedName>
</protein>
<dbReference type="PANTHER" id="PTHR35458:SF8">
    <property type="entry name" value="SLR0650 PROTEIN"/>
    <property type="match status" value="1"/>
</dbReference>
<dbReference type="Pfam" id="PF01936">
    <property type="entry name" value="NYN"/>
    <property type="match status" value="1"/>
</dbReference>
<feature type="domain" description="NYN" evidence="2">
    <location>
        <begin position="8"/>
        <end position="171"/>
    </location>
</feature>
<dbReference type="Proteomes" id="UP000231586">
    <property type="component" value="Unassembled WGS sequence"/>
</dbReference>
<sequence>MRVRSHCSVFVDAGYLLASIATRVTGTSLRSGIHVEYRRLIEALIAQAQELSGLPVLRVHWYDSAKNAVPDAQQERIGELPKVKLRLGRFGVDGQQKGVDLRLGLDLVTHARNGAADVFVLVSGDDDLTEAVEESQVHGVQVVVMAVPTVAGKAHGVSRHLVRAADELVTLSPDAIDGAVMKVEAPAEPASATTARPAPVGPTPKDIASSIGRPTSSEPRPVVVYSSSTGSVSRPTHHDDLLDDPSEVVAAVVDRVLQSLERSATAESWSGLERGRPSIPREIDKALLLDASDALGIYDLSDHTRYELRDQFWNRYDEIRT</sequence>
<dbReference type="Gene3D" id="3.40.50.1010">
    <property type="entry name" value="5'-nuclease"/>
    <property type="match status" value="1"/>
</dbReference>
<feature type="region of interest" description="Disordered" evidence="1">
    <location>
        <begin position="187"/>
        <end position="242"/>
    </location>
</feature>
<reference evidence="3 4" key="1">
    <citation type="submission" date="2017-11" db="EMBL/GenBank/DDBJ databases">
        <title>Genomic Encyclopedia of Archaeal and Bacterial Type Strains, Phase II (KMG-II): From Individual Species to Whole Genera.</title>
        <authorList>
            <person name="Goeker M."/>
        </authorList>
    </citation>
    <scope>NUCLEOTIDE SEQUENCE [LARGE SCALE GENOMIC DNA]</scope>
    <source>
        <strain evidence="3 4">DSM 22413</strain>
    </source>
</reference>
<proteinExistence type="predicted"/>
<dbReference type="AlphaFoldDB" id="A0A2M8WRF4"/>
<gene>
    <name evidence="3" type="ORF">CLV34_2094</name>
</gene>
<feature type="compositionally biased region" description="Low complexity" evidence="1">
    <location>
        <begin position="222"/>
        <end position="233"/>
    </location>
</feature>
<name>A0A2M8WRF4_9MICO</name>
<evidence type="ECO:0000313" key="4">
    <source>
        <dbReference type="Proteomes" id="UP000231586"/>
    </source>
</evidence>
<keyword evidence="4" id="KW-1185">Reference proteome</keyword>
<dbReference type="InterPro" id="IPR047140">
    <property type="entry name" value="LabA"/>
</dbReference>
<feature type="compositionally biased region" description="Low complexity" evidence="1">
    <location>
        <begin position="187"/>
        <end position="198"/>
    </location>
</feature>
<dbReference type="PANTHER" id="PTHR35458">
    <property type="entry name" value="SLR0755 PROTEIN"/>
    <property type="match status" value="1"/>
</dbReference>
<evidence type="ECO:0000259" key="2">
    <source>
        <dbReference type="Pfam" id="PF01936"/>
    </source>
</evidence>
<dbReference type="InterPro" id="IPR021139">
    <property type="entry name" value="NYN"/>
</dbReference>
<comment type="caution">
    <text evidence="3">The sequence shown here is derived from an EMBL/GenBank/DDBJ whole genome shotgun (WGS) entry which is preliminary data.</text>
</comment>